<organism evidence="1 2">
    <name type="scientific">Enterococcus larvae</name>
    <dbReference type="NCBI Taxonomy" id="2794352"/>
    <lineage>
        <taxon>Bacteria</taxon>
        <taxon>Bacillati</taxon>
        <taxon>Bacillota</taxon>
        <taxon>Bacilli</taxon>
        <taxon>Lactobacillales</taxon>
        <taxon>Enterococcaceae</taxon>
        <taxon>Enterococcus</taxon>
    </lineage>
</organism>
<keyword evidence="2" id="KW-1185">Reference proteome</keyword>
<evidence type="ECO:0000313" key="2">
    <source>
        <dbReference type="Proteomes" id="UP000673375"/>
    </source>
</evidence>
<gene>
    <name evidence="1" type="ORF">I6N96_10930</name>
</gene>
<dbReference type="EMBL" id="JAEDXU010000005">
    <property type="protein sequence ID" value="MBP1046780.1"/>
    <property type="molecule type" value="Genomic_DNA"/>
</dbReference>
<sequence length="139" mass="16100">MKKTQKWFEEHYVNGIKKEIGHDPESLNLSVMNNPSSLGKVALFGALASLSLKMYNLSIEENGLLFIQRNVMNNELLPEKSNFISNDEIDTIRFKKDILQDKLIIVNRDGKKLLFKINKKIARVPWHKESLEKVQQIYG</sequence>
<reference evidence="1 2" key="1">
    <citation type="submission" date="2020-12" db="EMBL/GenBank/DDBJ databases">
        <title>Vagococcus allomyrinae sp. nov. and Enterococcus lavae sp. nov., isolated from the larvae of Allomyrina dichotoma.</title>
        <authorList>
            <person name="Lee S.D."/>
        </authorList>
    </citation>
    <scope>NUCLEOTIDE SEQUENCE [LARGE SCALE GENOMIC DNA]</scope>
    <source>
        <strain evidence="1 2">BWM-S5</strain>
    </source>
</reference>
<name>A0ABS4CL63_9ENTE</name>
<dbReference type="Proteomes" id="UP000673375">
    <property type="component" value="Unassembled WGS sequence"/>
</dbReference>
<dbReference type="RefSeq" id="WP_209557580.1">
    <property type="nucleotide sequence ID" value="NZ_JAEDXU010000005.1"/>
</dbReference>
<evidence type="ECO:0008006" key="3">
    <source>
        <dbReference type="Google" id="ProtNLM"/>
    </source>
</evidence>
<accession>A0ABS4CL63</accession>
<evidence type="ECO:0000313" key="1">
    <source>
        <dbReference type="EMBL" id="MBP1046780.1"/>
    </source>
</evidence>
<comment type="caution">
    <text evidence="1">The sequence shown here is derived from an EMBL/GenBank/DDBJ whole genome shotgun (WGS) entry which is preliminary data.</text>
</comment>
<protein>
    <recommendedName>
        <fullName evidence="3">YokE-like PH domain-containing protein</fullName>
    </recommendedName>
</protein>
<proteinExistence type="predicted"/>